<comment type="caution">
    <text evidence="1">The sequence shown here is derived from an EMBL/GenBank/DDBJ whole genome shotgun (WGS) entry which is preliminary data.</text>
</comment>
<dbReference type="AlphaFoldDB" id="A0A2G2ZWL0"/>
<evidence type="ECO:0008006" key="3">
    <source>
        <dbReference type="Google" id="ProtNLM"/>
    </source>
</evidence>
<protein>
    <recommendedName>
        <fullName evidence="3">Reverse transcriptase domain-containing protein</fullName>
    </recommendedName>
</protein>
<dbReference type="PANTHER" id="PTHR33064">
    <property type="entry name" value="POL PROTEIN"/>
    <property type="match status" value="1"/>
</dbReference>
<dbReference type="Proteomes" id="UP000222542">
    <property type="component" value="Unassembled WGS sequence"/>
</dbReference>
<name>A0A2G2ZWL0_CAPAN</name>
<organism evidence="1 2">
    <name type="scientific">Capsicum annuum</name>
    <name type="common">Capsicum pepper</name>
    <dbReference type="NCBI Taxonomy" id="4072"/>
    <lineage>
        <taxon>Eukaryota</taxon>
        <taxon>Viridiplantae</taxon>
        <taxon>Streptophyta</taxon>
        <taxon>Embryophyta</taxon>
        <taxon>Tracheophyta</taxon>
        <taxon>Spermatophyta</taxon>
        <taxon>Magnoliopsida</taxon>
        <taxon>eudicotyledons</taxon>
        <taxon>Gunneridae</taxon>
        <taxon>Pentapetalae</taxon>
        <taxon>asterids</taxon>
        <taxon>lamiids</taxon>
        <taxon>Solanales</taxon>
        <taxon>Solanaceae</taxon>
        <taxon>Solanoideae</taxon>
        <taxon>Capsiceae</taxon>
        <taxon>Capsicum</taxon>
    </lineage>
</organism>
<dbReference type="PANTHER" id="PTHR33064:SF37">
    <property type="entry name" value="RIBONUCLEASE H"/>
    <property type="match status" value="1"/>
</dbReference>
<dbReference type="InterPro" id="IPR051320">
    <property type="entry name" value="Viral_Replic_Matur_Polypro"/>
</dbReference>
<proteinExistence type="predicted"/>
<dbReference type="STRING" id="4072.A0A2G2ZWL0"/>
<dbReference type="OMA" id="AMESWPI"/>
<evidence type="ECO:0000313" key="2">
    <source>
        <dbReference type="Proteomes" id="UP000222542"/>
    </source>
</evidence>
<dbReference type="InterPro" id="IPR043128">
    <property type="entry name" value="Rev_trsase/Diguanyl_cyclase"/>
</dbReference>
<dbReference type="EMBL" id="AYRZ02000003">
    <property type="protein sequence ID" value="PHT86345.1"/>
    <property type="molecule type" value="Genomic_DNA"/>
</dbReference>
<dbReference type="FunFam" id="3.30.70.270:FF:000020">
    <property type="entry name" value="Transposon Tf2-6 polyprotein-like Protein"/>
    <property type="match status" value="1"/>
</dbReference>
<gene>
    <name evidence="1" type="ORF">T459_08451</name>
</gene>
<dbReference type="Gramene" id="PHT86345">
    <property type="protein sequence ID" value="PHT86345"/>
    <property type="gene ID" value="T459_08451"/>
</dbReference>
<accession>A0A2G2ZWL0</accession>
<sequence>MNRVFIPYLRKFLLVFFDDVLIYSASLQDYVVHLRKEGVAFDPAKVEAMESWPIPKTIKALRDFLGLTGYYKRFIKSYGTISRPLTNLLKKNTFHWDTSADTAFLLLKQAMISAPVLALPTFPRPLW</sequence>
<reference evidence="1 2" key="1">
    <citation type="journal article" date="2014" name="Nat. Genet.">
        <title>Genome sequence of the hot pepper provides insights into the evolution of pungency in Capsicum species.</title>
        <authorList>
            <person name="Kim S."/>
            <person name="Park M."/>
            <person name="Yeom S.I."/>
            <person name="Kim Y.M."/>
            <person name="Lee J.M."/>
            <person name="Lee H.A."/>
            <person name="Seo E."/>
            <person name="Choi J."/>
            <person name="Cheong K."/>
            <person name="Kim K.T."/>
            <person name="Jung K."/>
            <person name="Lee G.W."/>
            <person name="Oh S.K."/>
            <person name="Bae C."/>
            <person name="Kim S.B."/>
            <person name="Lee H.Y."/>
            <person name="Kim S.Y."/>
            <person name="Kim M.S."/>
            <person name="Kang B.C."/>
            <person name="Jo Y.D."/>
            <person name="Yang H.B."/>
            <person name="Jeong H.J."/>
            <person name="Kang W.H."/>
            <person name="Kwon J.K."/>
            <person name="Shin C."/>
            <person name="Lim J.Y."/>
            <person name="Park J.H."/>
            <person name="Huh J.H."/>
            <person name="Kim J.S."/>
            <person name="Kim B.D."/>
            <person name="Cohen O."/>
            <person name="Paran I."/>
            <person name="Suh M.C."/>
            <person name="Lee S.B."/>
            <person name="Kim Y.K."/>
            <person name="Shin Y."/>
            <person name="Noh S.J."/>
            <person name="Park J."/>
            <person name="Seo Y.S."/>
            <person name="Kwon S.Y."/>
            <person name="Kim H.A."/>
            <person name="Park J.M."/>
            <person name="Kim H.J."/>
            <person name="Choi S.B."/>
            <person name="Bosland P.W."/>
            <person name="Reeves G."/>
            <person name="Jo S.H."/>
            <person name="Lee B.W."/>
            <person name="Cho H.T."/>
            <person name="Choi H.S."/>
            <person name="Lee M.S."/>
            <person name="Yu Y."/>
            <person name="Do Choi Y."/>
            <person name="Park B.S."/>
            <person name="van Deynze A."/>
            <person name="Ashrafi H."/>
            <person name="Hill T."/>
            <person name="Kim W.T."/>
            <person name="Pai H.S."/>
            <person name="Ahn H.K."/>
            <person name="Yeam I."/>
            <person name="Giovannoni J.J."/>
            <person name="Rose J.K."/>
            <person name="Sorensen I."/>
            <person name="Lee S.J."/>
            <person name="Kim R.W."/>
            <person name="Choi I.Y."/>
            <person name="Choi B.S."/>
            <person name="Lim J.S."/>
            <person name="Lee Y.H."/>
            <person name="Choi D."/>
        </authorList>
    </citation>
    <scope>NUCLEOTIDE SEQUENCE [LARGE SCALE GENOMIC DNA]</scope>
    <source>
        <strain evidence="2">cv. CM334</strain>
    </source>
</reference>
<dbReference type="Gene3D" id="3.30.70.270">
    <property type="match status" value="2"/>
</dbReference>
<dbReference type="InterPro" id="IPR043502">
    <property type="entry name" value="DNA/RNA_pol_sf"/>
</dbReference>
<keyword evidence="2" id="KW-1185">Reference proteome</keyword>
<dbReference type="SUPFAM" id="SSF56672">
    <property type="entry name" value="DNA/RNA polymerases"/>
    <property type="match status" value="1"/>
</dbReference>
<reference evidence="1 2" key="2">
    <citation type="journal article" date="2017" name="Genome Biol.">
        <title>New reference genome sequences of hot pepper reveal the massive evolution of plant disease-resistance genes by retroduplication.</title>
        <authorList>
            <person name="Kim S."/>
            <person name="Park J."/>
            <person name="Yeom S.I."/>
            <person name="Kim Y.M."/>
            <person name="Seo E."/>
            <person name="Kim K.T."/>
            <person name="Kim M.S."/>
            <person name="Lee J.M."/>
            <person name="Cheong K."/>
            <person name="Shin H.S."/>
            <person name="Kim S.B."/>
            <person name="Han K."/>
            <person name="Lee J."/>
            <person name="Park M."/>
            <person name="Lee H.A."/>
            <person name="Lee H.Y."/>
            <person name="Lee Y."/>
            <person name="Oh S."/>
            <person name="Lee J.H."/>
            <person name="Choi E."/>
            <person name="Choi E."/>
            <person name="Lee S.E."/>
            <person name="Jeon J."/>
            <person name="Kim H."/>
            <person name="Choi G."/>
            <person name="Song H."/>
            <person name="Lee J."/>
            <person name="Lee S.C."/>
            <person name="Kwon J.K."/>
            <person name="Lee H.Y."/>
            <person name="Koo N."/>
            <person name="Hong Y."/>
            <person name="Kim R.W."/>
            <person name="Kang W.H."/>
            <person name="Huh J.H."/>
            <person name="Kang B.C."/>
            <person name="Yang T.J."/>
            <person name="Lee Y.H."/>
            <person name="Bennetzen J.L."/>
            <person name="Choi D."/>
        </authorList>
    </citation>
    <scope>NUCLEOTIDE SEQUENCE [LARGE SCALE GENOMIC DNA]</scope>
    <source>
        <strain evidence="2">cv. CM334</strain>
    </source>
</reference>
<evidence type="ECO:0000313" key="1">
    <source>
        <dbReference type="EMBL" id="PHT86345.1"/>
    </source>
</evidence>